<organism evidence="2 3">
    <name type="scientific">Odynerus spinipes</name>
    <dbReference type="NCBI Taxonomy" id="1348599"/>
    <lineage>
        <taxon>Eukaryota</taxon>
        <taxon>Metazoa</taxon>
        <taxon>Ecdysozoa</taxon>
        <taxon>Arthropoda</taxon>
        <taxon>Hexapoda</taxon>
        <taxon>Insecta</taxon>
        <taxon>Pterygota</taxon>
        <taxon>Neoptera</taxon>
        <taxon>Endopterygota</taxon>
        <taxon>Hymenoptera</taxon>
        <taxon>Apocrita</taxon>
        <taxon>Aculeata</taxon>
        <taxon>Vespoidea</taxon>
        <taxon>Vespidae</taxon>
        <taxon>Eumeninae</taxon>
        <taxon>Odynerus</taxon>
    </lineage>
</organism>
<sequence length="108" mass="11578">MDCAADAANAKSSKRNAATGAAAAAATPRTNQATATAATAAEGQNRPKRQQQHKGRQVLVDEEIQVGGYQRTNRGRQSRRTCAKAKNAPTTYEQSLINCLYDVLVELM</sequence>
<feature type="compositionally biased region" description="Low complexity" evidence="1">
    <location>
        <begin position="1"/>
        <end position="41"/>
    </location>
</feature>
<dbReference type="Proteomes" id="UP001258017">
    <property type="component" value="Unassembled WGS sequence"/>
</dbReference>
<reference evidence="2" key="1">
    <citation type="submission" date="2021-08" db="EMBL/GenBank/DDBJ databases">
        <authorList>
            <person name="Misof B."/>
            <person name="Oliver O."/>
            <person name="Podsiadlowski L."/>
            <person name="Donath A."/>
            <person name="Peters R."/>
            <person name="Mayer C."/>
            <person name="Rust J."/>
            <person name="Gunkel S."/>
            <person name="Lesny P."/>
            <person name="Martin S."/>
            <person name="Oeyen J.P."/>
            <person name="Petersen M."/>
            <person name="Panagiotis P."/>
            <person name="Wilbrandt J."/>
            <person name="Tanja T."/>
        </authorList>
    </citation>
    <scope>NUCLEOTIDE SEQUENCE</scope>
    <source>
        <strain evidence="2">GBR_01_08_01A</strain>
        <tissue evidence="2">Thorax + abdomen</tissue>
    </source>
</reference>
<proteinExistence type="predicted"/>
<protein>
    <submittedName>
        <fullName evidence="2">Uncharacterized protein</fullName>
    </submittedName>
</protein>
<reference evidence="2" key="2">
    <citation type="journal article" date="2023" name="Commun. Biol.">
        <title>Intrasexual cuticular hydrocarbon dimorphism in a wasp sheds light on hydrocarbon biosynthesis genes in Hymenoptera.</title>
        <authorList>
            <person name="Moris V.C."/>
            <person name="Podsiadlowski L."/>
            <person name="Martin S."/>
            <person name="Oeyen J.P."/>
            <person name="Donath A."/>
            <person name="Petersen M."/>
            <person name="Wilbrandt J."/>
            <person name="Misof B."/>
            <person name="Liedtke D."/>
            <person name="Thamm M."/>
            <person name="Scheiner R."/>
            <person name="Schmitt T."/>
            <person name="Niehuis O."/>
        </authorList>
    </citation>
    <scope>NUCLEOTIDE SEQUENCE</scope>
    <source>
        <strain evidence="2">GBR_01_08_01A</strain>
    </source>
</reference>
<dbReference type="EMBL" id="JAIFRP010000060">
    <property type="protein sequence ID" value="KAK2580333.1"/>
    <property type="molecule type" value="Genomic_DNA"/>
</dbReference>
<accession>A0AAD9RIN2</accession>
<evidence type="ECO:0000256" key="1">
    <source>
        <dbReference type="SAM" id="MobiDB-lite"/>
    </source>
</evidence>
<gene>
    <name evidence="2" type="ORF">KPH14_001231</name>
</gene>
<keyword evidence="3" id="KW-1185">Reference proteome</keyword>
<comment type="caution">
    <text evidence="2">The sequence shown here is derived from an EMBL/GenBank/DDBJ whole genome shotgun (WGS) entry which is preliminary data.</text>
</comment>
<evidence type="ECO:0000313" key="3">
    <source>
        <dbReference type="Proteomes" id="UP001258017"/>
    </source>
</evidence>
<evidence type="ECO:0000313" key="2">
    <source>
        <dbReference type="EMBL" id="KAK2580333.1"/>
    </source>
</evidence>
<name>A0AAD9RIN2_9HYME</name>
<feature type="compositionally biased region" description="Basic residues" evidence="1">
    <location>
        <begin position="73"/>
        <end position="83"/>
    </location>
</feature>
<feature type="region of interest" description="Disordered" evidence="1">
    <location>
        <begin position="1"/>
        <end position="87"/>
    </location>
</feature>
<dbReference type="AlphaFoldDB" id="A0AAD9RIN2"/>
<feature type="compositionally biased region" description="Basic residues" evidence="1">
    <location>
        <begin position="46"/>
        <end position="56"/>
    </location>
</feature>